<reference evidence="4 5" key="1">
    <citation type="journal article" date="2017" name="Gigascience">
        <title>Genome sequence of the small brown planthopper, Laodelphax striatellus.</title>
        <authorList>
            <person name="Zhu J."/>
            <person name="Jiang F."/>
            <person name="Wang X."/>
            <person name="Yang P."/>
            <person name="Bao Y."/>
            <person name="Zhao W."/>
            <person name="Wang W."/>
            <person name="Lu H."/>
            <person name="Wang Q."/>
            <person name="Cui N."/>
            <person name="Li J."/>
            <person name="Chen X."/>
            <person name="Luo L."/>
            <person name="Yu J."/>
            <person name="Kang L."/>
            <person name="Cui F."/>
        </authorList>
    </citation>
    <scope>NUCLEOTIDE SEQUENCE [LARGE SCALE GENOMIC DNA]</scope>
    <source>
        <strain evidence="4">Lst14</strain>
    </source>
</reference>
<proteinExistence type="predicted"/>
<keyword evidence="2" id="KW-0472">Membrane</keyword>
<organism evidence="4 5">
    <name type="scientific">Laodelphax striatellus</name>
    <name type="common">Small brown planthopper</name>
    <name type="synonym">Delphax striatella</name>
    <dbReference type="NCBI Taxonomy" id="195883"/>
    <lineage>
        <taxon>Eukaryota</taxon>
        <taxon>Metazoa</taxon>
        <taxon>Ecdysozoa</taxon>
        <taxon>Arthropoda</taxon>
        <taxon>Hexapoda</taxon>
        <taxon>Insecta</taxon>
        <taxon>Pterygota</taxon>
        <taxon>Neoptera</taxon>
        <taxon>Paraneoptera</taxon>
        <taxon>Hemiptera</taxon>
        <taxon>Auchenorrhyncha</taxon>
        <taxon>Fulgoroidea</taxon>
        <taxon>Delphacidae</taxon>
        <taxon>Criomorphinae</taxon>
        <taxon>Laodelphax</taxon>
    </lineage>
</organism>
<feature type="chain" id="PRO_5019752515" description="PKD/REJ-like domain-containing protein" evidence="3">
    <location>
        <begin position="21"/>
        <end position="536"/>
    </location>
</feature>
<sequence>MLRQSEILCLFVICFQAVLSYNLRISNNGPVVLGAVISFKAELLDDYEQPAAGTYCYKWRDNAIPYHSAEFLSIGSVTTWNVTFPKDEYNPGIYEVEVAVDKCSVFRWAITSARSFFNITLLLNGNMQLEQDNSSLSSSGDTYVASDAPLTHAISLSQPDATFVDVAATRVVSYWFIDCVYYGMSTNMSFIQSYSGATGQSKVIDTLRVHNSGIFEVCGSLRFPSGSLWFPIGNWSGIASKTTTISTTTVSVNVTTHIPLAINVTTPSPVADKSSDVSNSTQDDQIKSNDLSSAVQPTPAKPHGLYEIGRNYSGIGIVPFICLKNAEIPLNPNNTYGYFSRRIKIRDPVENVSFVGTNWLKQGEMLNISGSCSGSGPFRNCVQMYPGSYNITGHESCESEQILSDCRFVIRHYFKKADAYKLVVIISNDVSKKITPLTVNIYKVTKHPQLSVIIVPVTCSAAAVILIVFGIAYYIQSRNRYTIEVADFDFSQASDMEYKTFRERLREAMSNAINRTQDYVEEGNVWSPSRKYGSMQ</sequence>
<evidence type="ECO:0000256" key="2">
    <source>
        <dbReference type="SAM" id="Phobius"/>
    </source>
</evidence>
<feature type="signal peptide" evidence="3">
    <location>
        <begin position="1"/>
        <end position="20"/>
    </location>
</feature>
<feature type="transmembrane region" description="Helical" evidence="2">
    <location>
        <begin position="450"/>
        <end position="475"/>
    </location>
</feature>
<dbReference type="PANTHER" id="PTHR11861:SF8">
    <property type="entry name" value="PKD DOMAIN-CONTAINING PROTEIN"/>
    <property type="match status" value="1"/>
</dbReference>
<dbReference type="STRING" id="195883.A0A482XLI1"/>
<dbReference type="AlphaFoldDB" id="A0A482XLI1"/>
<evidence type="ECO:0000313" key="5">
    <source>
        <dbReference type="Proteomes" id="UP000291343"/>
    </source>
</evidence>
<dbReference type="InParanoid" id="A0A482XLI1"/>
<keyword evidence="5" id="KW-1185">Reference proteome</keyword>
<dbReference type="InterPro" id="IPR045219">
    <property type="entry name" value="PKAT"/>
</dbReference>
<evidence type="ECO:0008006" key="6">
    <source>
        <dbReference type="Google" id="ProtNLM"/>
    </source>
</evidence>
<accession>A0A482XLI1</accession>
<evidence type="ECO:0000313" key="4">
    <source>
        <dbReference type="EMBL" id="RZF46682.1"/>
    </source>
</evidence>
<protein>
    <recommendedName>
        <fullName evidence="6">PKD/REJ-like domain-containing protein</fullName>
    </recommendedName>
</protein>
<feature type="compositionally biased region" description="Polar residues" evidence="1">
    <location>
        <begin position="276"/>
        <end position="296"/>
    </location>
</feature>
<name>A0A482XLI1_LAOST</name>
<evidence type="ECO:0000256" key="1">
    <source>
        <dbReference type="SAM" id="MobiDB-lite"/>
    </source>
</evidence>
<dbReference type="GO" id="GO:0005886">
    <property type="term" value="C:plasma membrane"/>
    <property type="evidence" value="ECO:0007669"/>
    <property type="project" value="TreeGrafter"/>
</dbReference>
<keyword evidence="2" id="KW-0812">Transmembrane</keyword>
<dbReference type="OrthoDB" id="6381995at2759"/>
<keyword evidence="2" id="KW-1133">Transmembrane helix</keyword>
<gene>
    <name evidence="4" type="ORF">LSTR_LSTR002545</name>
</gene>
<comment type="caution">
    <text evidence="4">The sequence shown here is derived from an EMBL/GenBank/DDBJ whole genome shotgun (WGS) entry which is preliminary data.</text>
</comment>
<feature type="region of interest" description="Disordered" evidence="1">
    <location>
        <begin position="269"/>
        <end position="299"/>
    </location>
</feature>
<dbReference type="PANTHER" id="PTHR11861">
    <property type="entry name" value="MELANOCYTE PROTEIN PMEL 17-RELATED"/>
    <property type="match status" value="1"/>
</dbReference>
<dbReference type="EMBL" id="QKKF02005739">
    <property type="protein sequence ID" value="RZF46682.1"/>
    <property type="molecule type" value="Genomic_DNA"/>
</dbReference>
<evidence type="ECO:0000256" key="3">
    <source>
        <dbReference type="SAM" id="SignalP"/>
    </source>
</evidence>
<dbReference type="Proteomes" id="UP000291343">
    <property type="component" value="Unassembled WGS sequence"/>
</dbReference>
<keyword evidence="3" id="KW-0732">Signal</keyword>